<dbReference type="EMBL" id="CACVKT020000359">
    <property type="protein sequence ID" value="CAC5358520.1"/>
    <property type="molecule type" value="Genomic_DNA"/>
</dbReference>
<dbReference type="InterPro" id="IPR011042">
    <property type="entry name" value="6-blade_b-propeller_TolB-like"/>
</dbReference>
<dbReference type="Gene3D" id="2.120.10.30">
    <property type="entry name" value="TolB, C-terminal domain"/>
    <property type="match status" value="1"/>
</dbReference>
<dbReference type="OrthoDB" id="6064205at2759"/>
<proteinExistence type="predicted"/>
<dbReference type="SUPFAM" id="SSF63829">
    <property type="entry name" value="Calcium-dependent phosphotriesterase"/>
    <property type="match status" value="1"/>
</dbReference>
<keyword evidence="2" id="KW-1185">Reference proteome</keyword>
<protein>
    <submittedName>
        <fullName evidence="1">Uncharacterized protein</fullName>
    </submittedName>
</protein>
<dbReference type="AlphaFoldDB" id="A0A6J7ZZM8"/>
<name>A0A6J7ZZM8_MYTCO</name>
<organism evidence="1 2">
    <name type="scientific">Mytilus coruscus</name>
    <name type="common">Sea mussel</name>
    <dbReference type="NCBI Taxonomy" id="42192"/>
    <lineage>
        <taxon>Eukaryota</taxon>
        <taxon>Metazoa</taxon>
        <taxon>Spiralia</taxon>
        <taxon>Lophotrochozoa</taxon>
        <taxon>Mollusca</taxon>
        <taxon>Bivalvia</taxon>
        <taxon>Autobranchia</taxon>
        <taxon>Pteriomorphia</taxon>
        <taxon>Mytilida</taxon>
        <taxon>Mytiloidea</taxon>
        <taxon>Mytilidae</taxon>
        <taxon>Mytilinae</taxon>
        <taxon>Mytilus</taxon>
    </lineage>
</organism>
<accession>A0A6J7ZZM8</accession>
<reference evidence="1 2" key="1">
    <citation type="submission" date="2020-06" db="EMBL/GenBank/DDBJ databases">
        <authorList>
            <person name="Li R."/>
            <person name="Bekaert M."/>
        </authorList>
    </citation>
    <scope>NUCLEOTIDE SEQUENCE [LARGE SCALE GENOMIC DNA]</scope>
    <source>
        <strain evidence="2">wild</strain>
    </source>
</reference>
<gene>
    <name evidence="1" type="ORF">MCOR_1742</name>
</gene>
<dbReference type="Proteomes" id="UP000507470">
    <property type="component" value="Unassembled WGS sequence"/>
</dbReference>
<sequence length="167" mass="18933">MAVTSDNNLLLSVFSDTKLRLLNVKTGQMSDSRYNVEPLWTFGIHITKDQRVYIGAVRPPLYPGICRKPLFKLPHRVTSTSYGNIWVEDNVQLPVKGSVIVLQQTGSIVQIFDGYLDINSRNRSFDPQDILKTPGDNVVVVDCNNHTLQILDHDGVFLTYIRLTMQE</sequence>
<evidence type="ECO:0000313" key="1">
    <source>
        <dbReference type="EMBL" id="CAC5358520.1"/>
    </source>
</evidence>
<evidence type="ECO:0000313" key="2">
    <source>
        <dbReference type="Proteomes" id="UP000507470"/>
    </source>
</evidence>